<dbReference type="RefSeq" id="WP_085498754.1">
    <property type="nucleotide sequence ID" value="NZ_FXAZ01000010.1"/>
</dbReference>
<gene>
    <name evidence="2" type="ORF">SAMN06295960_4784</name>
</gene>
<feature type="transmembrane region" description="Helical" evidence="1">
    <location>
        <begin position="20"/>
        <end position="39"/>
    </location>
</feature>
<dbReference type="OrthoDB" id="9995727at2"/>
<organism evidence="2 3">
    <name type="scientific">Paenibacillus aquistagni</name>
    <dbReference type="NCBI Taxonomy" id="1852522"/>
    <lineage>
        <taxon>Bacteria</taxon>
        <taxon>Bacillati</taxon>
        <taxon>Bacillota</taxon>
        <taxon>Bacilli</taxon>
        <taxon>Bacillales</taxon>
        <taxon>Paenibacillaceae</taxon>
        <taxon>Paenibacillus</taxon>
    </lineage>
</organism>
<keyword evidence="1" id="KW-1133">Transmembrane helix</keyword>
<dbReference type="EMBL" id="FXAZ01000010">
    <property type="protein sequence ID" value="SMG58732.1"/>
    <property type="molecule type" value="Genomic_DNA"/>
</dbReference>
<dbReference type="Proteomes" id="UP000193834">
    <property type="component" value="Unassembled WGS sequence"/>
</dbReference>
<accession>A0A1X7LZN5</accession>
<keyword evidence="1" id="KW-0812">Transmembrane</keyword>
<feature type="transmembrane region" description="Helical" evidence="1">
    <location>
        <begin position="98"/>
        <end position="120"/>
    </location>
</feature>
<evidence type="ECO:0000313" key="3">
    <source>
        <dbReference type="Proteomes" id="UP000193834"/>
    </source>
</evidence>
<dbReference type="AlphaFoldDB" id="A0A1X7LZN5"/>
<name>A0A1X7LZN5_9BACL</name>
<feature type="transmembrane region" description="Helical" evidence="1">
    <location>
        <begin position="60"/>
        <end position="78"/>
    </location>
</feature>
<keyword evidence="1" id="KW-0472">Membrane</keyword>
<reference evidence="2 3" key="1">
    <citation type="submission" date="2017-04" db="EMBL/GenBank/DDBJ databases">
        <authorList>
            <person name="Afonso C.L."/>
            <person name="Miller P.J."/>
            <person name="Scott M.A."/>
            <person name="Spackman E."/>
            <person name="Goraichik I."/>
            <person name="Dimitrov K.M."/>
            <person name="Suarez D.L."/>
            <person name="Swayne D.E."/>
        </authorList>
    </citation>
    <scope>NUCLEOTIDE SEQUENCE [LARGE SCALE GENOMIC DNA]</scope>
    <source>
        <strain evidence="2 3">11</strain>
    </source>
</reference>
<feature type="transmembrane region" description="Helical" evidence="1">
    <location>
        <begin position="132"/>
        <end position="149"/>
    </location>
</feature>
<feature type="transmembrane region" description="Helical" evidence="1">
    <location>
        <begin position="161"/>
        <end position="180"/>
    </location>
</feature>
<evidence type="ECO:0000313" key="2">
    <source>
        <dbReference type="EMBL" id="SMG58732.1"/>
    </source>
</evidence>
<protein>
    <submittedName>
        <fullName evidence="2">Uncharacterized protein</fullName>
    </submittedName>
</protein>
<keyword evidence="3" id="KW-1185">Reference proteome</keyword>
<sequence>MWERIIEYGFGFFVDIVRGVYPISIVLYLLLVGSFGAAVEIWRSGRRGAALAWSERLKEGAYAVAGLMFAVGVCAFIYKCLQRAVPFLELPGVDNPLHVAVFSIAAVAGGIIAIVVLELVSGISHALLASKWFWGIFGFSVIAFGAYLLKLCNVLPASSNYTYVLGGVMMMVIVAVDIMLKNKEKEAETASVLNATSKHA</sequence>
<evidence type="ECO:0000256" key="1">
    <source>
        <dbReference type="SAM" id="Phobius"/>
    </source>
</evidence>
<proteinExistence type="predicted"/>